<gene>
    <name evidence="2" type="ORF">SCALIN_C11_0054</name>
</gene>
<evidence type="ECO:0000313" key="3">
    <source>
        <dbReference type="Proteomes" id="UP000218542"/>
    </source>
</evidence>
<dbReference type="Pfam" id="PF01593">
    <property type="entry name" value="Amino_oxidase"/>
    <property type="match status" value="1"/>
</dbReference>
<dbReference type="RefSeq" id="WP_203415388.1">
    <property type="nucleotide sequence ID" value="NZ_BAOS01000011.1"/>
</dbReference>
<dbReference type="Gene3D" id="3.50.50.60">
    <property type="entry name" value="FAD/NAD(P)-binding domain"/>
    <property type="match status" value="2"/>
</dbReference>
<dbReference type="EMBL" id="BAOS01000011">
    <property type="protein sequence ID" value="GAX60443.1"/>
    <property type="molecule type" value="Genomic_DNA"/>
</dbReference>
<sequence length="453" mass="51272">MASDTKNNLNKMHVIVIGGGFTGLAAAYELTRCGIRVTLLEADDQIGGLAGSFSVGETRLERFYHHCFNNDRHVIELIDDLKLNRCMIKSPTQTGMYFSNNLYRLSTPVDLLRFTPLSLYNRFKLGLLVLKARRYKDWLKLDDIPAAEWISSLVGKEVFSVVWEPLLAGKFGDYASSISAAWLWAKLVLRGGSRGRMGEEQLIYFRGGFAVIIDHIVNFISSHGGTICYRSSARGLEVRNRRITGVIANGEVLPCDAAIATTALPVISSLMRSHVSDEFTKSLIKINYLANVCLVLQLDRSLSKLYWINVNDPSFPFVGIIEHTNIESPVHYSGHHIVYLSKYLLPNEEMFGLEDKKLLLFALPYIRRIFPEFSPDWIINYKVWRAKHAQPIVSCGYRHIIPDYATPVDGFYIASMAQIYPEDRGINYAIRDGRKVAGYTRNFLKDQDVVKTV</sequence>
<dbReference type="GO" id="GO:0016491">
    <property type="term" value="F:oxidoreductase activity"/>
    <property type="evidence" value="ECO:0007669"/>
    <property type="project" value="InterPro"/>
</dbReference>
<accession>A0A286TX34</accession>
<protein>
    <submittedName>
        <fullName evidence="2">Protoporphyrinogen oxidase</fullName>
    </submittedName>
</protein>
<comment type="caution">
    <text evidence="2">The sequence shown here is derived from an EMBL/GenBank/DDBJ whole genome shotgun (WGS) entry which is preliminary data.</text>
</comment>
<dbReference type="Gene3D" id="3.90.660.20">
    <property type="entry name" value="Protoporphyrinogen oxidase, mitochondrial, domain 2"/>
    <property type="match status" value="1"/>
</dbReference>
<dbReference type="InterPro" id="IPR036188">
    <property type="entry name" value="FAD/NAD-bd_sf"/>
</dbReference>
<evidence type="ECO:0000313" key="2">
    <source>
        <dbReference type="EMBL" id="GAX60443.1"/>
    </source>
</evidence>
<dbReference type="InterPro" id="IPR002937">
    <property type="entry name" value="Amino_oxidase"/>
</dbReference>
<keyword evidence="3" id="KW-1185">Reference proteome</keyword>
<name>A0A286TX34_9BACT</name>
<feature type="domain" description="Amine oxidase" evidence="1">
    <location>
        <begin position="21"/>
        <end position="437"/>
    </location>
</feature>
<dbReference type="PANTHER" id="PTHR42923">
    <property type="entry name" value="PROTOPORPHYRINOGEN OXIDASE"/>
    <property type="match status" value="1"/>
</dbReference>
<dbReference type="AlphaFoldDB" id="A0A286TX34"/>
<organism evidence="2 3">
    <name type="scientific">Candidatus Scalindua japonica</name>
    <dbReference type="NCBI Taxonomy" id="1284222"/>
    <lineage>
        <taxon>Bacteria</taxon>
        <taxon>Pseudomonadati</taxon>
        <taxon>Planctomycetota</taxon>
        <taxon>Candidatus Brocadiia</taxon>
        <taxon>Candidatus Brocadiales</taxon>
        <taxon>Candidatus Scalinduaceae</taxon>
        <taxon>Candidatus Scalindua</taxon>
    </lineage>
</organism>
<dbReference type="InterPro" id="IPR050464">
    <property type="entry name" value="Zeta_carotene_desat/Oxidored"/>
</dbReference>
<evidence type="ECO:0000259" key="1">
    <source>
        <dbReference type="Pfam" id="PF01593"/>
    </source>
</evidence>
<dbReference type="SUPFAM" id="SSF51905">
    <property type="entry name" value="FAD/NAD(P)-binding domain"/>
    <property type="match status" value="1"/>
</dbReference>
<proteinExistence type="predicted"/>
<dbReference type="Gene3D" id="1.10.3110.10">
    <property type="entry name" value="protoporphyrinogen ix oxidase, domain 3"/>
    <property type="match status" value="1"/>
</dbReference>
<dbReference type="PANTHER" id="PTHR42923:SF46">
    <property type="entry name" value="AMINE OXIDASE"/>
    <property type="match status" value="1"/>
</dbReference>
<reference evidence="3" key="1">
    <citation type="journal article" date="2017" name="Environ. Microbiol. Rep.">
        <title>Genetic Diversity of Marine Anaerobic Ammonium-Oxidizing Bacteria as Revealed by Genomic and Proteomic Analyses of 'Candidatus Scalindua japonica'.</title>
        <authorList>
            <person name="Oshiki M."/>
            <person name="Mizuto K."/>
            <person name="Kimura Z."/>
            <person name="Kindaichi T."/>
            <person name="Satoh H."/>
            <person name="Okabe S."/>
        </authorList>
    </citation>
    <scope>NUCLEOTIDE SEQUENCE [LARGE SCALE GENOMIC DNA]</scope>
    <source>
        <strain evidence="3">husup-a2</strain>
    </source>
</reference>
<dbReference type="Proteomes" id="UP000218542">
    <property type="component" value="Unassembled WGS sequence"/>
</dbReference>
<dbReference type="NCBIfam" id="NF005560">
    <property type="entry name" value="PRK07233.1"/>
    <property type="match status" value="1"/>
</dbReference>